<sequence>MKPLEDIVRSNNYDPEEDEEYYRKQLSYFDRRSFDKPTPSVSANILPEPAKPGQSQSQLSFNSYPSKLDLTPHSHGYRLFIKAESKGTFGLWLIR</sequence>
<feature type="region of interest" description="Disordered" evidence="1">
    <location>
        <begin position="33"/>
        <end position="64"/>
    </location>
</feature>
<evidence type="ECO:0000256" key="1">
    <source>
        <dbReference type="SAM" id="MobiDB-lite"/>
    </source>
</evidence>
<organism evidence="2 3">
    <name type="scientific">Ranitomeya imitator</name>
    <name type="common">mimic poison frog</name>
    <dbReference type="NCBI Taxonomy" id="111125"/>
    <lineage>
        <taxon>Eukaryota</taxon>
        <taxon>Metazoa</taxon>
        <taxon>Chordata</taxon>
        <taxon>Craniata</taxon>
        <taxon>Vertebrata</taxon>
        <taxon>Euteleostomi</taxon>
        <taxon>Amphibia</taxon>
        <taxon>Batrachia</taxon>
        <taxon>Anura</taxon>
        <taxon>Neobatrachia</taxon>
        <taxon>Hyloidea</taxon>
        <taxon>Dendrobatidae</taxon>
        <taxon>Dendrobatinae</taxon>
        <taxon>Ranitomeya</taxon>
    </lineage>
</organism>
<dbReference type="EMBL" id="CAUEEQ010009995">
    <property type="protein sequence ID" value="CAJ0934082.1"/>
    <property type="molecule type" value="Genomic_DNA"/>
</dbReference>
<comment type="caution">
    <text evidence="2">The sequence shown here is derived from an EMBL/GenBank/DDBJ whole genome shotgun (WGS) entry which is preliminary data.</text>
</comment>
<protein>
    <submittedName>
        <fullName evidence="2">Uncharacterized protein</fullName>
    </submittedName>
</protein>
<keyword evidence="3" id="KW-1185">Reference proteome</keyword>
<evidence type="ECO:0000313" key="3">
    <source>
        <dbReference type="Proteomes" id="UP001176940"/>
    </source>
</evidence>
<name>A0ABN9L5X6_9NEOB</name>
<dbReference type="Proteomes" id="UP001176940">
    <property type="component" value="Unassembled WGS sequence"/>
</dbReference>
<feature type="compositionally biased region" description="Polar residues" evidence="1">
    <location>
        <begin position="53"/>
        <end position="64"/>
    </location>
</feature>
<reference evidence="2" key="1">
    <citation type="submission" date="2023-07" db="EMBL/GenBank/DDBJ databases">
        <authorList>
            <person name="Stuckert A."/>
        </authorList>
    </citation>
    <scope>NUCLEOTIDE SEQUENCE</scope>
</reference>
<proteinExistence type="predicted"/>
<accession>A0ABN9L5X6</accession>
<evidence type="ECO:0000313" key="2">
    <source>
        <dbReference type="EMBL" id="CAJ0934082.1"/>
    </source>
</evidence>
<gene>
    <name evidence="2" type="ORF">RIMI_LOCUS5758217</name>
</gene>